<proteinExistence type="predicted"/>
<gene>
    <name evidence="1" type="ORF">AD952_14630</name>
</gene>
<dbReference type="Proteomes" id="UP000075312">
    <property type="component" value="Unassembled WGS sequence"/>
</dbReference>
<feature type="non-terminal residue" evidence="1">
    <location>
        <position position="80"/>
    </location>
</feature>
<evidence type="ECO:0000313" key="2">
    <source>
        <dbReference type="Proteomes" id="UP000075312"/>
    </source>
</evidence>
<protein>
    <submittedName>
        <fullName evidence="1">Uncharacterized protein</fullName>
    </submittedName>
</protein>
<sequence length="80" mass="9150">MILYVAQAEKSEKCLYFGARGFLTDLLESQIAEMIALASDSVRSADTVNHYVLSWKHRESPTTEQVDDADFSHLRQFRVI</sequence>
<name>A0A149UL45_9PROT</name>
<dbReference type="AlphaFoldDB" id="A0A149UL45"/>
<evidence type="ECO:0000313" key="1">
    <source>
        <dbReference type="EMBL" id="KXV68476.1"/>
    </source>
</evidence>
<dbReference type="PATRIC" id="fig|178900.6.peg.516"/>
<accession>A0A149UL45</accession>
<reference evidence="1 2" key="1">
    <citation type="submission" date="2015-06" db="EMBL/GenBank/DDBJ databases">
        <title>Improved classification and identification of acetic acid bacteria using matrix-assisted laser desorption/ionization time-of-flight mass spectrometry; Gluconobacter nephelii and Gluconobacter uchimurae are later heterotypic synonyms of Gluconobacter japonicus and Gluconobacter oxydans, respectively.</title>
        <authorList>
            <person name="Li L."/>
            <person name="Cleenwerck I."/>
            <person name="De Vuyst L."/>
            <person name="Vandamme P."/>
        </authorList>
    </citation>
    <scope>NUCLEOTIDE SEQUENCE [LARGE SCALE GENOMIC DNA]</scope>
    <source>
        <strain evidence="1 2">LMG 1608</strain>
    </source>
</reference>
<comment type="caution">
    <text evidence="1">The sequence shown here is derived from an EMBL/GenBank/DDBJ whole genome shotgun (WGS) entry which is preliminary data.</text>
</comment>
<organism evidence="1 2">
    <name type="scientific">Acetobacter cerevisiae</name>
    <dbReference type="NCBI Taxonomy" id="178900"/>
    <lineage>
        <taxon>Bacteria</taxon>
        <taxon>Pseudomonadati</taxon>
        <taxon>Pseudomonadota</taxon>
        <taxon>Alphaproteobacteria</taxon>
        <taxon>Acetobacterales</taxon>
        <taxon>Acetobacteraceae</taxon>
        <taxon>Acetobacter</taxon>
    </lineage>
</organism>
<dbReference type="EMBL" id="LHZY01000157">
    <property type="protein sequence ID" value="KXV68476.1"/>
    <property type="molecule type" value="Genomic_DNA"/>
</dbReference>